<gene>
    <name evidence="2" type="ORF">BRAFLDRAFT_111063</name>
</gene>
<accession>C4A051</accession>
<dbReference type="InParanoid" id="C4A051"/>
<evidence type="ECO:0000313" key="2">
    <source>
        <dbReference type="EMBL" id="EEN41819.1"/>
    </source>
</evidence>
<feature type="compositionally biased region" description="Acidic residues" evidence="1">
    <location>
        <begin position="137"/>
        <end position="147"/>
    </location>
</feature>
<protein>
    <submittedName>
        <fullName evidence="2">Uncharacterized protein</fullName>
    </submittedName>
</protein>
<sequence length="232" mass="25801">MDMHSLSLRTVTQLQLEKGGGERCTLSASDFVGMTVSSSITSEAQTFPLQNVRCHRAQGSSFVHKNLASKVVLAAGSQYATRNTRMRESTSVFSLEEFNFKLQCVVRAAITDTFYRGGQPKQLDSHEDHDSRQSESSENEGSSEDEDGHQSSVSEDEERQHSDGPGVQRGQQTTPTTGPLRPGEPLQPREDRRCPVYSLAGQREQQTTSTIGRLRLSESLQPRTREDRRCPV</sequence>
<feature type="compositionally biased region" description="Basic and acidic residues" evidence="1">
    <location>
        <begin position="223"/>
        <end position="232"/>
    </location>
</feature>
<evidence type="ECO:0000256" key="1">
    <source>
        <dbReference type="SAM" id="MobiDB-lite"/>
    </source>
</evidence>
<dbReference type="AlphaFoldDB" id="C4A051"/>
<name>C4A051_BRAFL</name>
<feature type="region of interest" description="Disordered" evidence="1">
    <location>
        <begin position="116"/>
        <end position="232"/>
    </location>
</feature>
<dbReference type="EMBL" id="GG666784">
    <property type="protein sequence ID" value="EEN41819.1"/>
    <property type="molecule type" value="Genomic_DNA"/>
</dbReference>
<proteinExistence type="predicted"/>
<reference evidence="2" key="1">
    <citation type="journal article" date="2008" name="Nature">
        <title>The amphioxus genome and the evolution of the chordate karyotype.</title>
        <authorList>
            <consortium name="US DOE Joint Genome Institute (JGI-PGF)"/>
            <person name="Putnam N.H."/>
            <person name="Butts T."/>
            <person name="Ferrier D.E.K."/>
            <person name="Furlong R.F."/>
            <person name="Hellsten U."/>
            <person name="Kawashima T."/>
            <person name="Robinson-Rechavi M."/>
            <person name="Shoguchi E."/>
            <person name="Terry A."/>
            <person name="Yu J.-K."/>
            <person name="Benito-Gutierrez E.L."/>
            <person name="Dubchak I."/>
            <person name="Garcia-Fernandez J."/>
            <person name="Gibson-Brown J.J."/>
            <person name="Grigoriev I.V."/>
            <person name="Horton A.C."/>
            <person name="de Jong P.J."/>
            <person name="Jurka J."/>
            <person name="Kapitonov V.V."/>
            <person name="Kohara Y."/>
            <person name="Kuroki Y."/>
            <person name="Lindquist E."/>
            <person name="Lucas S."/>
            <person name="Osoegawa K."/>
            <person name="Pennacchio L.A."/>
            <person name="Salamov A.A."/>
            <person name="Satou Y."/>
            <person name="Sauka-Spengler T."/>
            <person name="Schmutz J."/>
            <person name="Shin-I T."/>
            <person name="Toyoda A."/>
            <person name="Bronner-Fraser M."/>
            <person name="Fujiyama A."/>
            <person name="Holland L.Z."/>
            <person name="Holland P.W.H."/>
            <person name="Satoh N."/>
            <person name="Rokhsar D.S."/>
        </authorList>
    </citation>
    <scope>NUCLEOTIDE SEQUENCE [LARGE SCALE GENOMIC DNA]</scope>
    <source>
        <strain evidence="2">S238N-H82</strain>
        <tissue evidence="2">Testes</tissue>
    </source>
</reference>
<feature type="compositionally biased region" description="Basic and acidic residues" evidence="1">
    <location>
        <begin position="123"/>
        <end position="135"/>
    </location>
</feature>
<organism>
    <name type="scientific">Branchiostoma floridae</name>
    <name type="common">Florida lancelet</name>
    <name type="synonym">Amphioxus</name>
    <dbReference type="NCBI Taxonomy" id="7739"/>
    <lineage>
        <taxon>Eukaryota</taxon>
        <taxon>Metazoa</taxon>
        <taxon>Chordata</taxon>
        <taxon>Cephalochordata</taxon>
        <taxon>Leptocardii</taxon>
        <taxon>Amphioxiformes</taxon>
        <taxon>Branchiostomatidae</taxon>
        <taxon>Branchiostoma</taxon>
    </lineage>
</organism>
<feature type="compositionally biased region" description="Low complexity" evidence="1">
    <location>
        <begin position="164"/>
        <end position="186"/>
    </location>
</feature>